<accession>A0A8E2ETM5</accession>
<dbReference type="EMBL" id="KV750463">
    <property type="protein sequence ID" value="OCL04644.1"/>
    <property type="molecule type" value="Genomic_DNA"/>
</dbReference>
<keyword evidence="2" id="KW-1185">Reference proteome</keyword>
<proteinExistence type="predicted"/>
<protein>
    <submittedName>
        <fullName evidence="1">Uncharacterized protein</fullName>
    </submittedName>
</protein>
<organism evidence="1 2">
    <name type="scientific">Glonium stellatum</name>
    <dbReference type="NCBI Taxonomy" id="574774"/>
    <lineage>
        <taxon>Eukaryota</taxon>
        <taxon>Fungi</taxon>
        <taxon>Dikarya</taxon>
        <taxon>Ascomycota</taxon>
        <taxon>Pezizomycotina</taxon>
        <taxon>Dothideomycetes</taxon>
        <taxon>Pleosporomycetidae</taxon>
        <taxon>Gloniales</taxon>
        <taxon>Gloniaceae</taxon>
        <taxon>Glonium</taxon>
    </lineage>
</organism>
<sequence length="84" mass="9708">MSRAHLPIFPLVIRWFGELGPLLAHAWCEARMRSASLAPGVAASLTQRRLWLTSCLRYWSRLTRNCLHVLERACREFRSSRLAS</sequence>
<dbReference type="AlphaFoldDB" id="A0A8E2ETM5"/>
<evidence type="ECO:0000313" key="2">
    <source>
        <dbReference type="Proteomes" id="UP000250140"/>
    </source>
</evidence>
<reference evidence="1 2" key="1">
    <citation type="journal article" date="2016" name="Nat. Commun.">
        <title>Ectomycorrhizal ecology is imprinted in the genome of the dominant symbiotic fungus Cenococcum geophilum.</title>
        <authorList>
            <consortium name="DOE Joint Genome Institute"/>
            <person name="Peter M."/>
            <person name="Kohler A."/>
            <person name="Ohm R.A."/>
            <person name="Kuo A."/>
            <person name="Krutzmann J."/>
            <person name="Morin E."/>
            <person name="Arend M."/>
            <person name="Barry K.W."/>
            <person name="Binder M."/>
            <person name="Choi C."/>
            <person name="Clum A."/>
            <person name="Copeland A."/>
            <person name="Grisel N."/>
            <person name="Haridas S."/>
            <person name="Kipfer T."/>
            <person name="LaButti K."/>
            <person name="Lindquist E."/>
            <person name="Lipzen A."/>
            <person name="Maire R."/>
            <person name="Meier B."/>
            <person name="Mihaltcheva S."/>
            <person name="Molinier V."/>
            <person name="Murat C."/>
            <person name="Poggeler S."/>
            <person name="Quandt C.A."/>
            <person name="Sperisen C."/>
            <person name="Tritt A."/>
            <person name="Tisserant E."/>
            <person name="Crous P.W."/>
            <person name="Henrissat B."/>
            <person name="Nehls U."/>
            <person name="Egli S."/>
            <person name="Spatafora J.W."/>
            <person name="Grigoriev I.V."/>
            <person name="Martin F.M."/>
        </authorList>
    </citation>
    <scope>NUCLEOTIDE SEQUENCE [LARGE SCALE GENOMIC DNA]</scope>
    <source>
        <strain evidence="1 2">CBS 207.34</strain>
    </source>
</reference>
<gene>
    <name evidence="1" type="ORF">AOQ84DRAFT_112596</name>
</gene>
<name>A0A8E2ETM5_9PEZI</name>
<dbReference type="Proteomes" id="UP000250140">
    <property type="component" value="Unassembled WGS sequence"/>
</dbReference>
<evidence type="ECO:0000313" key="1">
    <source>
        <dbReference type="EMBL" id="OCL04644.1"/>
    </source>
</evidence>